<dbReference type="STRING" id="279113.CPter91_2891"/>
<dbReference type="AlphaFoldDB" id="A0A127Q5C5"/>
<reference evidence="1 2" key="1">
    <citation type="submission" date="2015-11" db="EMBL/GenBank/DDBJ databases">
        <title>Exploring the genomic traits of fungus-feeding bacterial genus Collimonas.</title>
        <authorList>
            <person name="Song C."/>
            <person name="Schmidt R."/>
            <person name="de Jager V."/>
            <person name="Krzyzanowska D."/>
            <person name="Jongedijk E."/>
            <person name="Cankar K."/>
            <person name="Beekwilder J."/>
            <person name="van Veen A."/>
            <person name="de Boer W."/>
            <person name="van Veen J.A."/>
            <person name="Garbeva P."/>
        </authorList>
    </citation>
    <scope>NUCLEOTIDE SEQUENCE [LARGE SCALE GENOMIC DNA]</scope>
    <source>
        <strain evidence="1 2">Ter91</strain>
    </source>
</reference>
<dbReference type="PATRIC" id="fig|279113.9.peg.2854"/>
<accession>A0A127Q5C5</accession>
<protein>
    <submittedName>
        <fullName evidence="1">Uncharacterized protein</fullName>
    </submittedName>
</protein>
<dbReference type="EMBL" id="CP013234">
    <property type="protein sequence ID" value="AMP05237.1"/>
    <property type="molecule type" value="Genomic_DNA"/>
</dbReference>
<evidence type="ECO:0000313" key="2">
    <source>
        <dbReference type="Proteomes" id="UP000074561"/>
    </source>
</evidence>
<name>A0A127Q5C5_9BURK</name>
<dbReference type="Proteomes" id="UP000074561">
    <property type="component" value="Chromosome"/>
</dbReference>
<proteinExistence type="predicted"/>
<sequence>MDGSAGCAFCVLSRHSRNRHFFRHYRAAPGKQWFSFSRVISATDFTSAAALDFT</sequence>
<evidence type="ECO:0000313" key="1">
    <source>
        <dbReference type="EMBL" id="AMP05237.1"/>
    </source>
</evidence>
<dbReference type="KEGG" id="cpra:CPter91_2891"/>
<organism evidence="1 2">
    <name type="scientific">Collimonas pratensis</name>
    <dbReference type="NCBI Taxonomy" id="279113"/>
    <lineage>
        <taxon>Bacteria</taxon>
        <taxon>Pseudomonadati</taxon>
        <taxon>Pseudomonadota</taxon>
        <taxon>Betaproteobacteria</taxon>
        <taxon>Burkholderiales</taxon>
        <taxon>Oxalobacteraceae</taxon>
        <taxon>Collimonas</taxon>
    </lineage>
</organism>
<gene>
    <name evidence="1" type="ORF">CPter91_2891</name>
</gene>